<feature type="compositionally biased region" description="Polar residues" evidence="1">
    <location>
        <begin position="17"/>
        <end position="26"/>
    </location>
</feature>
<accession>A0A392U5E3</accession>
<sequence length="40" mass="4124">YCVVAIPLVVTDRGHSSNDAWTATQSGGFGGIDNDTLDGN</sequence>
<dbReference type="Proteomes" id="UP000265520">
    <property type="component" value="Unassembled WGS sequence"/>
</dbReference>
<evidence type="ECO:0000313" key="3">
    <source>
        <dbReference type="Proteomes" id="UP000265520"/>
    </source>
</evidence>
<feature type="region of interest" description="Disordered" evidence="1">
    <location>
        <begin position="16"/>
        <end position="40"/>
    </location>
</feature>
<protein>
    <submittedName>
        <fullName evidence="2">Uncharacterized protein</fullName>
    </submittedName>
</protein>
<dbReference type="AlphaFoldDB" id="A0A392U5E3"/>
<feature type="non-terminal residue" evidence="2">
    <location>
        <position position="1"/>
    </location>
</feature>
<evidence type="ECO:0000313" key="2">
    <source>
        <dbReference type="EMBL" id="MCI68582.1"/>
    </source>
</evidence>
<name>A0A392U5E3_9FABA</name>
<dbReference type="EMBL" id="LXQA010739125">
    <property type="protein sequence ID" value="MCI68582.1"/>
    <property type="molecule type" value="Genomic_DNA"/>
</dbReference>
<proteinExistence type="predicted"/>
<comment type="caution">
    <text evidence="2">The sequence shown here is derived from an EMBL/GenBank/DDBJ whole genome shotgun (WGS) entry which is preliminary data.</text>
</comment>
<keyword evidence="3" id="KW-1185">Reference proteome</keyword>
<evidence type="ECO:0000256" key="1">
    <source>
        <dbReference type="SAM" id="MobiDB-lite"/>
    </source>
</evidence>
<organism evidence="2 3">
    <name type="scientific">Trifolium medium</name>
    <dbReference type="NCBI Taxonomy" id="97028"/>
    <lineage>
        <taxon>Eukaryota</taxon>
        <taxon>Viridiplantae</taxon>
        <taxon>Streptophyta</taxon>
        <taxon>Embryophyta</taxon>
        <taxon>Tracheophyta</taxon>
        <taxon>Spermatophyta</taxon>
        <taxon>Magnoliopsida</taxon>
        <taxon>eudicotyledons</taxon>
        <taxon>Gunneridae</taxon>
        <taxon>Pentapetalae</taxon>
        <taxon>rosids</taxon>
        <taxon>fabids</taxon>
        <taxon>Fabales</taxon>
        <taxon>Fabaceae</taxon>
        <taxon>Papilionoideae</taxon>
        <taxon>50 kb inversion clade</taxon>
        <taxon>NPAAA clade</taxon>
        <taxon>Hologalegina</taxon>
        <taxon>IRL clade</taxon>
        <taxon>Trifolieae</taxon>
        <taxon>Trifolium</taxon>
    </lineage>
</organism>
<reference evidence="2 3" key="1">
    <citation type="journal article" date="2018" name="Front. Plant Sci.">
        <title>Red Clover (Trifolium pratense) and Zigzag Clover (T. medium) - A Picture of Genomic Similarities and Differences.</title>
        <authorList>
            <person name="Dluhosova J."/>
            <person name="Istvanek J."/>
            <person name="Nedelnik J."/>
            <person name="Repkova J."/>
        </authorList>
    </citation>
    <scope>NUCLEOTIDE SEQUENCE [LARGE SCALE GENOMIC DNA]</scope>
    <source>
        <strain evidence="3">cv. 10/8</strain>
        <tissue evidence="2">Leaf</tissue>
    </source>
</reference>